<dbReference type="EMBL" id="FQUJ01000017">
    <property type="protein sequence ID" value="SHF64972.1"/>
    <property type="molecule type" value="Genomic_DNA"/>
</dbReference>
<feature type="signal peptide" evidence="1">
    <location>
        <begin position="1"/>
        <end position="19"/>
    </location>
</feature>
<feature type="domain" description="Type 4 fimbrial biogenesis protein PilX N-terminal" evidence="2">
    <location>
        <begin position="1"/>
        <end position="48"/>
    </location>
</feature>
<sequence>MALLVTLILVALMALLAFAGSDTIRLQQRLATNDHVGQIAFQAAEAAISEAFNTFNQAPHRINFCNGVAERYDIDTTIALDNDDFRGVANWTDVPLALSGINLARSPRYVIACVDKSAIPDYNLLEDLTVGTEEKQPEYKFFRVYAQGFGPQGRISRTIEAHYVFEE</sequence>
<dbReference type="AlphaFoldDB" id="A0A1M5DE74"/>
<dbReference type="Pfam" id="PF14341">
    <property type="entry name" value="PilX_N"/>
    <property type="match status" value="1"/>
</dbReference>
<accession>A0A1M5DE74</accession>
<protein>
    <submittedName>
        <fullName evidence="3">Tfp pilus assembly protein PilX</fullName>
    </submittedName>
</protein>
<reference evidence="3 4" key="1">
    <citation type="submission" date="2016-11" db="EMBL/GenBank/DDBJ databases">
        <authorList>
            <person name="Jaros S."/>
            <person name="Januszkiewicz K."/>
            <person name="Wedrychowicz H."/>
        </authorList>
    </citation>
    <scope>NUCLEOTIDE SEQUENCE [LARGE SCALE GENOMIC DNA]</scope>
    <source>
        <strain evidence="3 4">DSM 19980</strain>
    </source>
</reference>
<dbReference type="STRING" id="1121942.SAMN02745148_03193"/>
<organism evidence="3 4">
    <name type="scientific">Modicisalibacter ilicicola DSM 19980</name>
    <dbReference type="NCBI Taxonomy" id="1121942"/>
    <lineage>
        <taxon>Bacteria</taxon>
        <taxon>Pseudomonadati</taxon>
        <taxon>Pseudomonadota</taxon>
        <taxon>Gammaproteobacteria</taxon>
        <taxon>Oceanospirillales</taxon>
        <taxon>Halomonadaceae</taxon>
        <taxon>Modicisalibacter</taxon>
    </lineage>
</organism>
<evidence type="ECO:0000256" key="1">
    <source>
        <dbReference type="SAM" id="SignalP"/>
    </source>
</evidence>
<feature type="chain" id="PRO_5012702718" evidence="1">
    <location>
        <begin position="20"/>
        <end position="167"/>
    </location>
</feature>
<dbReference type="InterPro" id="IPR025746">
    <property type="entry name" value="PilX_N_dom"/>
</dbReference>
<name>A0A1M5DE74_9GAMM</name>
<proteinExistence type="predicted"/>
<evidence type="ECO:0000313" key="4">
    <source>
        <dbReference type="Proteomes" id="UP000184346"/>
    </source>
</evidence>
<evidence type="ECO:0000259" key="2">
    <source>
        <dbReference type="Pfam" id="PF14341"/>
    </source>
</evidence>
<dbReference type="RefSeq" id="WP_072824668.1">
    <property type="nucleotide sequence ID" value="NZ_FQUJ01000017.1"/>
</dbReference>
<gene>
    <name evidence="3" type="ORF">SAMN02745148_03193</name>
</gene>
<evidence type="ECO:0000313" key="3">
    <source>
        <dbReference type="EMBL" id="SHF64972.1"/>
    </source>
</evidence>
<keyword evidence="4" id="KW-1185">Reference proteome</keyword>
<keyword evidence="1" id="KW-0732">Signal</keyword>
<dbReference type="Proteomes" id="UP000184346">
    <property type="component" value="Unassembled WGS sequence"/>
</dbReference>